<gene>
    <name evidence="4" type="ORF">Tco_0874871</name>
</gene>
<dbReference type="GO" id="GO:0003964">
    <property type="term" value="F:RNA-directed DNA polymerase activity"/>
    <property type="evidence" value="ECO:0007669"/>
    <property type="project" value="UniProtKB-KW"/>
</dbReference>
<dbReference type="SUPFAM" id="SSF50630">
    <property type="entry name" value="Acid proteases"/>
    <property type="match status" value="1"/>
</dbReference>
<dbReference type="SUPFAM" id="SSF56672">
    <property type="entry name" value="DNA/RNA polymerases"/>
    <property type="match status" value="1"/>
</dbReference>
<sequence>MSSPNHLTSGIKDEFSSNSPDFIMVSLDYVPASPGKTYSSSSNSFGVVPIASPTLFLFHDDPYMKVLQAFYAKDSPISPLTIKPSTLMFNPPEFYLHEKLLSPEKHNQSPSSTSALPQELEEILNHPVARFYTGDVGLPQSIKGNVTASRPQTLEEAINIAQRLMDQVTKHTPMQVSNNYKQKFDDKRTFNNKNYRNNNYHNTNTNNRYNNHQPQQNKRQEAVRAYAATPTENIRYAGDLPLCKKYNLHHTGPCTGKCNICNKVGHLTKNCRNKSPATRSNQLPVIIICHACGEKGHYTNQCQKTNINAQGRAYMLKDKNTHQDPNVVTDMFLLNQHLARVLFDSGADKSFISISLAFMLNIPPITIDTFYDIEMADGNLVSINTVIQDCTLTLLNQPFKIDLMPIKLGSFDVVIGMDWLSKNHAKILYDEKVVHIPINGETLIIRVFIAQFMEKKSDEKRLEDIPVVKEFPEVFPEDLPGLPPVRQVEFQIDLIPGAAPVARVPYKLAPSEMQELSNQLQELCDNRDLSSLCGYCLEAACASGEYRDDKKDVKKSG</sequence>
<dbReference type="InterPro" id="IPR001878">
    <property type="entry name" value="Znf_CCHC"/>
</dbReference>
<reference evidence="4" key="1">
    <citation type="journal article" date="2022" name="Int. J. Mol. Sci.">
        <title>Draft Genome of Tanacetum Coccineum: Genomic Comparison of Closely Related Tanacetum-Family Plants.</title>
        <authorList>
            <person name="Yamashiro T."/>
            <person name="Shiraishi A."/>
            <person name="Nakayama K."/>
            <person name="Satake H."/>
        </authorList>
    </citation>
    <scope>NUCLEOTIDE SEQUENCE</scope>
</reference>
<dbReference type="PROSITE" id="PS50158">
    <property type="entry name" value="ZF_CCHC"/>
    <property type="match status" value="1"/>
</dbReference>
<dbReference type="InterPro" id="IPR036875">
    <property type="entry name" value="Znf_CCHC_sf"/>
</dbReference>
<dbReference type="PANTHER" id="PTHR15503">
    <property type="entry name" value="LDOC1 RELATED"/>
    <property type="match status" value="1"/>
</dbReference>
<evidence type="ECO:0000313" key="5">
    <source>
        <dbReference type="Proteomes" id="UP001151760"/>
    </source>
</evidence>
<keyword evidence="1" id="KW-0863">Zinc-finger</keyword>
<evidence type="ECO:0000313" key="4">
    <source>
        <dbReference type="EMBL" id="GJT16165.1"/>
    </source>
</evidence>
<organism evidence="4 5">
    <name type="scientific">Tanacetum coccineum</name>
    <dbReference type="NCBI Taxonomy" id="301880"/>
    <lineage>
        <taxon>Eukaryota</taxon>
        <taxon>Viridiplantae</taxon>
        <taxon>Streptophyta</taxon>
        <taxon>Embryophyta</taxon>
        <taxon>Tracheophyta</taxon>
        <taxon>Spermatophyta</taxon>
        <taxon>Magnoliopsida</taxon>
        <taxon>eudicotyledons</taxon>
        <taxon>Gunneridae</taxon>
        <taxon>Pentapetalae</taxon>
        <taxon>asterids</taxon>
        <taxon>campanulids</taxon>
        <taxon>Asterales</taxon>
        <taxon>Asteraceae</taxon>
        <taxon>Asteroideae</taxon>
        <taxon>Anthemideae</taxon>
        <taxon>Anthemidinae</taxon>
        <taxon>Tanacetum</taxon>
    </lineage>
</organism>
<dbReference type="InterPro" id="IPR043502">
    <property type="entry name" value="DNA/RNA_pol_sf"/>
</dbReference>
<comment type="caution">
    <text evidence="4">The sequence shown here is derived from an EMBL/GenBank/DDBJ whole genome shotgun (WGS) entry which is preliminary data.</text>
</comment>
<feature type="domain" description="CCHC-type" evidence="3">
    <location>
        <begin position="289"/>
        <end position="304"/>
    </location>
</feature>
<keyword evidence="4" id="KW-0548">Nucleotidyltransferase</keyword>
<dbReference type="Proteomes" id="UP001151760">
    <property type="component" value="Unassembled WGS sequence"/>
</dbReference>
<accession>A0ABQ5BMU3</accession>
<feature type="compositionally biased region" description="Low complexity" evidence="2">
    <location>
        <begin position="191"/>
        <end position="211"/>
    </location>
</feature>
<keyword evidence="1" id="KW-0479">Metal-binding</keyword>
<evidence type="ECO:0000256" key="2">
    <source>
        <dbReference type="SAM" id="MobiDB-lite"/>
    </source>
</evidence>
<keyword evidence="4" id="KW-0695">RNA-directed DNA polymerase</keyword>
<dbReference type="Gene3D" id="4.10.60.10">
    <property type="entry name" value="Zinc finger, CCHC-type"/>
    <property type="match status" value="1"/>
</dbReference>
<keyword evidence="1" id="KW-0862">Zinc</keyword>
<dbReference type="EMBL" id="BQNB010013453">
    <property type="protein sequence ID" value="GJT16165.1"/>
    <property type="molecule type" value="Genomic_DNA"/>
</dbReference>
<dbReference type="InterPro" id="IPR032567">
    <property type="entry name" value="RTL1-rel"/>
</dbReference>
<dbReference type="SUPFAM" id="SSF57756">
    <property type="entry name" value="Retrovirus zinc finger-like domains"/>
    <property type="match status" value="1"/>
</dbReference>
<feature type="region of interest" description="Disordered" evidence="2">
    <location>
        <begin position="189"/>
        <end position="213"/>
    </location>
</feature>
<name>A0ABQ5BMU3_9ASTR</name>
<keyword evidence="4" id="KW-0808">Transferase</keyword>
<dbReference type="Gene3D" id="2.40.70.10">
    <property type="entry name" value="Acid Proteases"/>
    <property type="match status" value="1"/>
</dbReference>
<protein>
    <submittedName>
        <fullName evidence="4">Reverse transcriptase domain-containing protein</fullName>
    </submittedName>
</protein>
<dbReference type="PANTHER" id="PTHR15503:SF45">
    <property type="entry name" value="RNA-DIRECTED DNA POLYMERASE HOMOLOG"/>
    <property type="match status" value="1"/>
</dbReference>
<evidence type="ECO:0000256" key="1">
    <source>
        <dbReference type="PROSITE-ProRule" id="PRU00047"/>
    </source>
</evidence>
<reference evidence="4" key="2">
    <citation type="submission" date="2022-01" db="EMBL/GenBank/DDBJ databases">
        <authorList>
            <person name="Yamashiro T."/>
            <person name="Shiraishi A."/>
            <person name="Satake H."/>
            <person name="Nakayama K."/>
        </authorList>
    </citation>
    <scope>NUCLEOTIDE SEQUENCE</scope>
</reference>
<dbReference type="InterPro" id="IPR021109">
    <property type="entry name" value="Peptidase_aspartic_dom_sf"/>
</dbReference>
<keyword evidence="5" id="KW-1185">Reference proteome</keyword>
<dbReference type="CDD" id="cd00303">
    <property type="entry name" value="retropepsin_like"/>
    <property type="match status" value="1"/>
</dbReference>
<evidence type="ECO:0000259" key="3">
    <source>
        <dbReference type="PROSITE" id="PS50158"/>
    </source>
</evidence>
<proteinExistence type="predicted"/>
<dbReference type="Pfam" id="PF08284">
    <property type="entry name" value="RVP_2"/>
    <property type="match status" value="1"/>
</dbReference>
<dbReference type="SMART" id="SM00343">
    <property type="entry name" value="ZnF_C2HC"/>
    <property type="match status" value="2"/>
</dbReference>